<dbReference type="AlphaFoldDB" id="A0A5K3ENP0"/>
<feature type="chain" id="PRO_5024371303" evidence="1">
    <location>
        <begin position="30"/>
        <end position="135"/>
    </location>
</feature>
<dbReference type="WBParaSite" id="MCU_001874-RA">
    <property type="protein sequence ID" value="MCU_001874-RA"/>
    <property type="gene ID" value="MCU_001874"/>
</dbReference>
<feature type="signal peptide" evidence="1">
    <location>
        <begin position="1"/>
        <end position="29"/>
    </location>
</feature>
<keyword evidence="1" id="KW-0732">Signal</keyword>
<reference evidence="2" key="1">
    <citation type="submission" date="2019-11" db="UniProtKB">
        <authorList>
            <consortium name="WormBaseParasite"/>
        </authorList>
    </citation>
    <scope>IDENTIFICATION</scope>
</reference>
<name>A0A5K3ENP0_MESCO</name>
<protein>
    <submittedName>
        <fullName evidence="2">Uncharacterized protein</fullName>
    </submittedName>
</protein>
<evidence type="ECO:0000256" key="1">
    <source>
        <dbReference type="SAM" id="SignalP"/>
    </source>
</evidence>
<evidence type="ECO:0000313" key="2">
    <source>
        <dbReference type="WBParaSite" id="MCU_001874-RA"/>
    </source>
</evidence>
<accession>A0A5K3ENP0</accession>
<proteinExistence type="predicted"/>
<sequence>MSVRCLMAVNITVISLILLASLSLQAALAATQEEIFKRFQDCINRCSLINKECNKAILNLWDDFFSNRKTITRHLRKCCLRNEYREDAHPNDSFGACARINCGAMLWGCQIQKKHTGFLSPDEVQKLKNQSAHAF</sequence>
<organism evidence="2">
    <name type="scientific">Mesocestoides corti</name>
    <name type="common">Flatworm</name>
    <dbReference type="NCBI Taxonomy" id="53468"/>
    <lineage>
        <taxon>Eukaryota</taxon>
        <taxon>Metazoa</taxon>
        <taxon>Spiralia</taxon>
        <taxon>Lophotrochozoa</taxon>
        <taxon>Platyhelminthes</taxon>
        <taxon>Cestoda</taxon>
        <taxon>Eucestoda</taxon>
        <taxon>Cyclophyllidea</taxon>
        <taxon>Mesocestoididae</taxon>
        <taxon>Mesocestoides</taxon>
    </lineage>
</organism>